<comment type="similarity">
    <text evidence="1">Belongs to the PPR family. P subfamily.</text>
</comment>
<keyword evidence="2" id="KW-0677">Repeat</keyword>
<dbReference type="AlphaFoldDB" id="D7KTH2"/>
<dbReference type="eggNOG" id="KOG4197">
    <property type="taxonomic scope" value="Eukaryota"/>
</dbReference>
<dbReference type="FunFam" id="1.25.40.10:FF:000530">
    <property type="entry name" value="Pentatricopeptide repeat-containing protein At1g74850, chloroplastic"/>
    <property type="match status" value="1"/>
</dbReference>
<dbReference type="STRING" id="81972.D7KTH2"/>
<evidence type="ECO:0000256" key="2">
    <source>
        <dbReference type="ARBA" id="ARBA00022737"/>
    </source>
</evidence>
<dbReference type="Proteomes" id="UP000008694">
    <property type="component" value="Unassembled WGS sequence"/>
</dbReference>
<keyword evidence="5" id="KW-1185">Reference proteome</keyword>
<dbReference type="InterPro" id="IPR002885">
    <property type="entry name" value="PPR_rpt"/>
</dbReference>
<feature type="repeat" description="PPR" evidence="3">
    <location>
        <begin position="176"/>
        <end position="210"/>
    </location>
</feature>
<gene>
    <name evidence="4" type="ORF">ARALYDRAFT_893099</name>
</gene>
<organism evidence="5">
    <name type="scientific">Arabidopsis lyrata subsp. lyrata</name>
    <name type="common">Lyre-leaved rock-cress</name>
    <dbReference type="NCBI Taxonomy" id="81972"/>
    <lineage>
        <taxon>Eukaryota</taxon>
        <taxon>Viridiplantae</taxon>
        <taxon>Streptophyta</taxon>
        <taxon>Embryophyta</taxon>
        <taxon>Tracheophyta</taxon>
        <taxon>Spermatophyta</taxon>
        <taxon>Magnoliopsida</taxon>
        <taxon>eudicotyledons</taxon>
        <taxon>Gunneridae</taxon>
        <taxon>Pentapetalae</taxon>
        <taxon>rosids</taxon>
        <taxon>malvids</taxon>
        <taxon>Brassicales</taxon>
        <taxon>Brassicaceae</taxon>
        <taxon>Camelineae</taxon>
        <taxon>Arabidopsis</taxon>
    </lineage>
</organism>
<evidence type="ECO:0008006" key="6">
    <source>
        <dbReference type="Google" id="ProtNLM"/>
    </source>
</evidence>
<sequence>MVCGSMALCIMRDGSLKLLCKKEVVLVNSIVEQPLPRLSSFFDSVKSELLRTDLVRLVKGLDDSGHWERAVFLFEWLVLSSDSGALKLDHQVIEILVRTLGRESQDSVAAKLLDKIPLQDYMLDVRAYTTILHRWVLPPTLVTYNVILDVFGKMGRSWRKILGVLEEMRSKGLKFDEFTCSTVLSACAREGLLREAKDFVTELKSCGYEPGTVTYNALLQVFGKAGVVYTEALSVLKEMEENNCPADSVTYNELVA</sequence>
<evidence type="ECO:0000313" key="4">
    <source>
        <dbReference type="EMBL" id="EFH64217.1"/>
    </source>
</evidence>
<feature type="repeat" description="PPR" evidence="3">
    <location>
        <begin position="140"/>
        <end position="175"/>
    </location>
</feature>
<dbReference type="Pfam" id="PF13812">
    <property type="entry name" value="PPR_3"/>
    <property type="match status" value="1"/>
</dbReference>
<dbReference type="Gene3D" id="1.25.40.10">
    <property type="entry name" value="Tetratricopeptide repeat domain"/>
    <property type="match status" value="2"/>
</dbReference>
<accession>D7KTH2</accession>
<dbReference type="NCBIfam" id="TIGR00756">
    <property type="entry name" value="PPR"/>
    <property type="match status" value="3"/>
</dbReference>
<protein>
    <recommendedName>
        <fullName evidence="6">Pentatricopeptide repeat-containing protein</fullName>
    </recommendedName>
</protein>
<reference evidence="5" key="1">
    <citation type="journal article" date="2011" name="Nat. Genet.">
        <title>The Arabidopsis lyrata genome sequence and the basis of rapid genome size change.</title>
        <authorList>
            <person name="Hu T.T."/>
            <person name="Pattyn P."/>
            <person name="Bakker E.G."/>
            <person name="Cao J."/>
            <person name="Cheng J.-F."/>
            <person name="Clark R.M."/>
            <person name="Fahlgren N."/>
            <person name="Fawcett J.A."/>
            <person name="Grimwood J."/>
            <person name="Gundlach H."/>
            <person name="Haberer G."/>
            <person name="Hollister J.D."/>
            <person name="Ossowski S."/>
            <person name="Ottilar R.P."/>
            <person name="Salamov A.A."/>
            <person name="Schneeberger K."/>
            <person name="Spannagl M."/>
            <person name="Wang X."/>
            <person name="Yang L."/>
            <person name="Nasrallah M.E."/>
            <person name="Bergelson J."/>
            <person name="Carrington J.C."/>
            <person name="Gaut B.S."/>
            <person name="Schmutz J."/>
            <person name="Mayer K.F.X."/>
            <person name="Van de Peer Y."/>
            <person name="Grigoriev I.V."/>
            <person name="Nordborg M."/>
            <person name="Weigel D."/>
            <person name="Guo Y.-L."/>
        </authorList>
    </citation>
    <scope>NUCLEOTIDE SEQUENCE [LARGE SCALE GENOMIC DNA]</scope>
    <source>
        <strain evidence="5">cv. MN47</strain>
    </source>
</reference>
<proteinExistence type="inferred from homology"/>
<evidence type="ECO:0000256" key="3">
    <source>
        <dbReference type="PROSITE-ProRule" id="PRU00708"/>
    </source>
</evidence>
<feature type="repeat" description="PPR" evidence="3">
    <location>
        <begin position="211"/>
        <end position="246"/>
    </location>
</feature>
<dbReference type="EMBL" id="GL348714">
    <property type="protein sequence ID" value="EFH64217.1"/>
    <property type="molecule type" value="Genomic_DNA"/>
</dbReference>
<evidence type="ECO:0000256" key="1">
    <source>
        <dbReference type="ARBA" id="ARBA00007626"/>
    </source>
</evidence>
<evidence type="ECO:0000313" key="5">
    <source>
        <dbReference type="Proteomes" id="UP000008694"/>
    </source>
</evidence>
<dbReference type="HOGENOM" id="CLU_1087202_0_0_1"/>
<dbReference type="Gramene" id="scaffold_200173.1">
    <property type="protein sequence ID" value="scaffold_200173.1"/>
    <property type="gene ID" value="scaffold_200173.1"/>
</dbReference>
<name>D7KTH2_ARALL</name>
<dbReference type="InterPro" id="IPR011990">
    <property type="entry name" value="TPR-like_helical_dom_sf"/>
</dbReference>
<dbReference type="PROSITE" id="PS51375">
    <property type="entry name" value="PPR"/>
    <property type="match status" value="3"/>
</dbReference>
<dbReference type="PANTHER" id="PTHR47447:SF17">
    <property type="entry name" value="OS12G0638900 PROTEIN"/>
    <property type="match status" value="1"/>
</dbReference>
<dbReference type="PANTHER" id="PTHR47447">
    <property type="entry name" value="OS03G0856100 PROTEIN"/>
    <property type="match status" value="1"/>
</dbReference>